<gene>
    <name evidence="3" type="ORF">EPUS_06784</name>
</gene>
<feature type="signal peptide" evidence="2">
    <location>
        <begin position="1"/>
        <end position="16"/>
    </location>
</feature>
<feature type="chain" id="PRO_5004611185" evidence="2">
    <location>
        <begin position="17"/>
        <end position="612"/>
    </location>
</feature>
<evidence type="ECO:0000256" key="2">
    <source>
        <dbReference type="SAM" id="SignalP"/>
    </source>
</evidence>
<evidence type="ECO:0000313" key="4">
    <source>
        <dbReference type="Proteomes" id="UP000019373"/>
    </source>
</evidence>
<feature type="region of interest" description="Disordered" evidence="1">
    <location>
        <begin position="171"/>
        <end position="229"/>
    </location>
</feature>
<reference evidence="4" key="1">
    <citation type="journal article" date="2014" name="BMC Genomics">
        <title>Genome characteristics reveal the impact of lichenization on lichen-forming fungus Endocarpon pusillum Hedwig (Verrucariales, Ascomycota).</title>
        <authorList>
            <person name="Wang Y.-Y."/>
            <person name="Liu B."/>
            <person name="Zhang X.-Y."/>
            <person name="Zhou Q.-M."/>
            <person name="Zhang T."/>
            <person name="Li H."/>
            <person name="Yu Y.-F."/>
            <person name="Zhang X.-L."/>
            <person name="Hao X.-Y."/>
            <person name="Wang M."/>
            <person name="Wang L."/>
            <person name="Wei J.-C."/>
        </authorList>
    </citation>
    <scope>NUCLEOTIDE SEQUENCE [LARGE SCALE GENOMIC DNA]</scope>
    <source>
        <strain evidence="4">Z07020 / HMAS-L-300199</strain>
    </source>
</reference>
<dbReference type="Proteomes" id="UP000019373">
    <property type="component" value="Unassembled WGS sequence"/>
</dbReference>
<keyword evidence="2" id="KW-0732">Signal</keyword>
<dbReference type="AlphaFoldDB" id="U1G8R2"/>
<evidence type="ECO:0000313" key="3">
    <source>
        <dbReference type="EMBL" id="ERF68368.1"/>
    </source>
</evidence>
<dbReference type="HOGENOM" id="CLU_019419_1_1_1"/>
<name>U1G8R2_ENDPU</name>
<keyword evidence="4" id="KW-1185">Reference proteome</keyword>
<accession>U1G8R2</accession>
<dbReference type="eggNOG" id="ENOG502S728">
    <property type="taxonomic scope" value="Eukaryota"/>
</dbReference>
<dbReference type="EMBL" id="KE721519">
    <property type="protein sequence ID" value="ERF68368.1"/>
    <property type="molecule type" value="Genomic_DNA"/>
</dbReference>
<dbReference type="OMA" id="WPENILR"/>
<proteinExistence type="predicted"/>
<organism evidence="3 4">
    <name type="scientific">Endocarpon pusillum (strain Z07020 / HMAS-L-300199)</name>
    <name type="common">Lichen-forming fungus</name>
    <dbReference type="NCBI Taxonomy" id="1263415"/>
    <lineage>
        <taxon>Eukaryota</taxon>
        <taxon>Fungi</taxon>
        <taxon>Dikarya</taxon>
        <taxon>Ascomycota</taxon>
        <taxon>Pezizomycotina</taxon>
        <taxon>Eurotiomycetes</taxon>
        <taxon>Chaetothyriomycetidae</taxon>
        <taxon>Verrucariales</taxon>
        <taxon>Verrucariaceae</taxon>
        <taxon>Endocarpon</taxon>
    </lineage>
</organism>
<feature type="region of interest" description="Disordered" evidence="1">
    <location>
        <begin position="103"/>
        <end position="142"/>
    </location>
</feature>
<feature type="compositionally biased region" description="Polar residues" evidence="1">
    <location>
        <begin position="109"/>
        <end position="126"/>
    </location>
</feature>
<feature type="region of interest" description="Disordered" evidence="1">
    <location>
        <begin position="417"/>
        <end position="439"/>
    </location>
</feature>
<dbReference type="GeneID" id="19241674"/>
<sequence length="612" mass="69606">MESLLWLLSIDPILLAQSGEYDFPPASTASPPRLSVPTNPPSRTLPDVTARLDHLRNLLNSERHRDSEGRRQALDLLDRELLEASTESMSDRLNRRRRALESQVRDYEASSSPDPDTIPINHTNSLMRARRTATRPSERLERHRQRLNQGLNQSMARPRGDADHHAAIDVNPASALPDRPIPRIGSPDITAQEYSGEAQMNRENRWRAKRRKIESDDPSDGFKGATYGHRGQVVSGPLKMEIVSCDGGQYSEPNGDSSWPENVLQDDSSVYCTKSERCNIILRHKKGTPFSLRKLVIKAPRNGFDAPIQEGMIFVSSDDNNLLSRTAQYQIQYSPRRPRSQRNEFSHIRLQSSHEHFHSIRSPLRSIDRSTYLRNPFPPPRQPENSAITAMTTDFSNDSENRGSIPQQIPGFHVTTRFDDVDSDNEDATGAQSVSEREEAEIDRILNLRDHYWPRYRRSWSDRQIDGEDSPGSSSDEGAESPDEYFSRSGVDLDNVSPEERRILISEYTAQMMEDRHIRYGRMMRRAPSRIEVANPDPLNAGSKTTDVLAPHARFFIRRHKSCVTVRFDPPVAGKFILIKLWAPSQNSNIDIQSIVAHGFAGPRFFPCLEFQ</sequence>
<dbReference type="RefSeq" id="XP_007805991.1">
    <property type="nucleotide sequence ID" value="XM_007807800.1"/>
</dbReference>
<evidence type="ECO:0000256" key="1">
    <source>
        <dbReference type="SAM" id="MobiDB-lite"/>
    </source>
</evidence>
<feature type="region of interest" description="Disordered" evidence="1">
    <location>
        <begin position="24"/>
        <end position="44"/>
    </location>
</feature>
<protein>
    <submittedName>
        <fullName evidence="3">Uncharacterized protein</fullName>
    </submittedName>
</protein>
<dbReference type="OrthoDB" id="2351940at2759"/>
<feature type="region of interest" description="Disordered" evidence="1">
    <location>
        <begin position="462"/>
        <end position="492"/>
    </location>
</feature>